<reference evidence="4 5" key="1">
    <citation type="submission" date="2016-09" db="EMBL/GenBank/DDBJ databases">
        <title>Rhizobium oryziradicis sp. nov., isolated from the root of rice.</title>
        <authorList>
            <person name="Zhao J."/>
            <person name="Zhang X."/>
        </authorList>
    </citation>
    <scope>NUCLEOTIDE SEQUENCE [LARGE SCALE GENOMIC DNA]</scope>
    <source>
        <strain evidence="4 5">14971</strain>
    </source>
</reference>
<organism evidence="4 5">
    <name type="scientific">Allorhizobium taibaishanense</name>
    <dbReference type="NCBI Taxonomy" id="887144"/>
    <lineage>
        <taxon>Bacteria</taxon>
        <taxon>Pseudomonadati</taxon>
        <taxon>Pseudomonadota</taxon>
        <taxon>Alphaproteobacteria</taxon>
        <taxon>Hyphomicrobiales</taxon>
        <taxon>Rhizobiaceae</taxon>
        <taxon>Rhizobium/Agrobacterium group</taxon>
        <taxon>Allorhizobium</taxon>
    </lineage>
</organism>
<feature type="signal peptide" evidence="1">
    <location>
        <begin position="1"/>
        <end position="24"/>
    </location>
</feature>
<dbReference type="RefSeq" id="WP_075613944.1">
    <property type="nucleotide sequence ID" value="NZ_JACIED010000003.1"/>
</dbReference>
<dbReference type="EMBL" id="JACIED010000003">
    <property type="protein sequence ID" value="MBB4008837.1"/>
    <property type="molecule type" value="Genomic_DNA"/>
</dbReference>
<evidence type="ECO:0000256" key="1">
    <source>
        <dbReference type="SAM" id="SignalP"/>
    </source>
</evidence>
<dbReference type="Proteomes" id="UP000544107">
    <property type="component" value="Unassembled WGS sequence"/>
</dbReference>
<protein>
    <submittedName>
        <fullName evidence="4">DUF305 domain-containing protein</fullName>
    </submittedName>
    <submittedName>
        <fullName evidence="3">Uncharacterized protein (DUF305 family)</fullName>
    </submittedName>
</protein>
<feature type="domain" description="DUF305" evidence="2">
    <location>
        <begin position="38"/>
        <end position="126"/>
    </location>
</feature>
<evidence type="ECO:0000313" key="5">
    <source>
        <dbReference type="Proteomes" id="UP000185598"/>
    </source>
</evidence>
<evidence type="ECO:0000313" key="4">
    <source>
        <dbReference type="EMBL" id="OLP50051.1"/>
    </source>
</evidence>
<evidence type="ECO:0000259" key="2">
    <source>
        <dbReference type="Pfam" id="PF03713"/>
    </source>
</evidence>
<dbReference type="Proteomes" id="UP000185598">
    <property type="component" value="Unassembled WGS sequence"/>
</dbReference>
<comment type="caution">
    <text evidence="4">The sequence shown here is derived from an EMBL/GenBank/DDBJ whole genome shotgun (WGS) entry which is preliminary data.</text>
</comment>
<dbReference type="STRING" id="887144.BJF91_11955"/>
<gene>
    <name evidence="4" type="ORF">BJF91_11955</name>
    <name evidence="3" type="ORF">GGQ71_003117</name>
</gene>
<keyword evidence="1" id="KW-0732">Signal</keyword>
<name>A0A1Q9A650_9HYPH</name>
<dbReference type="InterPro" id="IPR012347">
    <property type="entry name" value="Ferritin-like"/>
</dbReference>
<dbReference type="AlphaFoldDB" id="A0A1Q9A650"/>
<keyword evidence="5" id="KW-1185">Reference proteome</keyword>
<accession>A0A1Q9A650</accession>
<sequence>MVRTIVIAASLLLASTVAPVVANAEDAMKGMDHSMPAKSMPSDAGSKSPSSKAFLAANAKMHKAMAKPMTGDADVDFVRGMIAHHQGAIDMAKVELQYGKDEKLRKLAEDIIKAQEGEIAMMQQWLDAHGK</sequence>
<reference evidence="3 6" key="2">
    <citation type="submission" date="2020-08" db="EMBL/GenBank/DDBJ databases">
        <title>Genomic Encyclopedia of Type Strains, Phase IV (KMG-IV): sequencing the most valuable type-strain genomes for metagenomic binning, comparative biology and taxonomic classification.</title>
        <authorList>
            <person name="Goeker M."/>
        </authorList>
    </citation>
    <scope>NUCLEOTIDE SEQUENCE [LARGE SCALE GENOMIC DNA]</scope>
    <source>
        <strain evidence="3 6">DSM 100021</strain>
    </source>
</reference>
<feature type="chain" id="PRO_5044564354" evidence="1">
    <location>
        <begin position="25"/>
        <end position="131"/>
    </location>
</feature>
<evidence type="ECO:0000313" key="3">
    <source>
        <dbReference type="EMBL" id="MBB4008837.1"/>
    </source>
</evidence>
<dbReference type="InterPro" id="IPR005183">
    <property type="entry name" value="DUF305_CopM-like"/>
</dbReference>
<evidence type="ECO:0000313" key="6">
    <source>
        <dbReference type="Proteomes" id="UP000544107"/>
    </source>
</evidence>
<proteinExistence type="predicted"/>
<dbReference type="Gene3D" id="1.20.1260.10">
    <property type="match status" value="1"/>
</dbReference>
<dbReference type="PANTHER" id="PTHR36933:SF1">
    <property type="entry name" value="SLL0788 PROTEIN"/>
    <property type="match status" value="1"/>
</dbReference>
<dbReference type="EMBL" id="MKIN01000021">
    <property type="protein sequence ID" value="OLP50051.1"/>
    <property type="molecule type" value="Genomic_DNA"/>
</dbReference>
<dbReference type="PANTHER" id="PTHR36933">
    <property type="entry name" value="SLL0788 PROTEIN"/>
    <property type="match status" value="1"/>
</dbReference>
<dbReference type="Pfam" id="PF03713">
    <property type="entry name" value="DUF305"/>
    <property type="match status" value="1"/>
</dbReference>